<organism evidence="1 2">
    <name type="scientific">Armillaria gallica</name>
    <name type="common">Bulbous honey fungus</name>
    <name type="synonym">Armillaria bulbosa</name>
    <dbReference type="NCBI Taxonomy" id="47427"/>
    <lineage>
        <taxon>Eukaryota</taxon>
        <taxon>Fungi</taxon>
        <taxon>Dikarya</taxon>
        <taxon>Basidiomycota</taxon>
        <taxon>Agaricomycotina</taxon>
        <taxon>Agaricomycetes</taxon>
        <taxon>Agaricomycetidae</taxon>
        <taxon>Agaricales</taxon>
        <taxon>Marasmiineae</taxon>
        <taxon>Physalacriaceae</taxon>
        <taxon>Armillaria</taxon>
    </lineage>
</organism>
<protein>
    <recommendedName>
        <fullName evidence="3">NADP-dependent oxidoreductase domain-containing protein</fullName>
    </recommendedName>
</protein>
<dbReference type="AlphaFoldDB" id="A0A2H3E1X8"/>
<dbReference type="EMBL" id="KZ293652">
    <property type="protein sequence ID" value="PBK95337.1"/>
    <property type="molecule type" value="Genomic_DNA"/>
</dbReference>
<evidence type="ECO:0008006" key="3">
    <source>
        <dbReference type="Google" id="ProtNLM"/>
    </source>
</evidence>
<name>A0A2H3E1X8_ARMGA</name>
<dbReference type="Gene3D" id="3.20.20.100">
    <property type="entry name" value="NADP-dependent oxidoreductase domain"/>
    <property type="match status" value="1"/>
</dbReference>
<dbReference type="STRING" id="47427.A0A2H3E1X8"/>
<reference evidence="2" key="1">
    <citation type="journal article" date="2017" name="Nat. Ecol. Evol.">
        <title>Genome expansion and lineage-specific genetic innovations in the forest pathogenic fungi Armillaria.</title>
        <authorList>
            <person name="Sipos G."/>
            <person name="Prasanna A.N."/>
            <person name="Walter M.C."/>
            <person name="O'Connor E."/>
            <person name="Balint B."/>
            <person name="Krizsan K."/>
            <person name="Kiss B."/>
            <person name="Hess J."/>
            <person name="Varga T."/>
            <person name="Slot J."/>
            <person name="Riley R."/>
            <person name="Boka B."/>
            <person name="Rigling D."/>
            <person name="Barry K."/>
            <person name="Lee J."/>
            <person name="Mihaltcheva S."/>
            <person name="LaButti K."/>
            <person name="Lipzen A."/>
            <person name="Waldron R."/>
            <person name="Moloney N.M."/>
            <person name="Sperisen C."/>
            <person name="Kredics L."/>
            <person name="Vagvoelgyi C."/>
            <person name="Patrignani A."/>
            <person name="Fitzpatrick D."/>
            <person name="Nagy I."/>
            <person name="Doyle S."/>
            <person name="Anderson J.B."/>
            <person name="Grigoriev I.V."/>
            <person name="Gueldener U."/>
            <person name="Muensterkoetter M."/>
            <person name="Nagy L.G."/>
        </authorList>
    </citation>
    <scope>NUCLEOTIDE SEQUENCE [LARGE SCALE GENOMIC DNA]</scope>
    <source>
        <strain evidence="2">Ar21-2</strain>
    </source>
</reference>
<sequence>GASGLKVSDIILGCTVLGSPGWFNWVQDEEENISQIKAAYVTIFHEHSNGQSEVLGKAIEGHNFFCGTELFMASIARSSRPYYPPPVSFVIQHILDSAKEKEPRASAAGLCDVLHCHGFDTVIPVCETIQALHDVVKAGYIRYIGGMSSCRA</sequence>
<dbReference type="InterPro" id="IPR036812">
    <property type="entry name" value="NAD(P)_OxRdtase_dom_sf"/>
</dbReference>
<evidence type="ECO:0000313" key="1">
    <source>
        <dbReference type="EMBL" id="PBK95337.1"/>
    </source>
</evidence>
<feature type="non-terminal residue" evidence="1">
    <location>
        <position position="1"/>
    </location>
</feature>
<accession>A0A2H3E1X8</accession>
<dbReference type="OrthoDB" id="48988at2759"/>
<gene>
    <name evidence="1" type="ORF">ARMGADRAFT_925674</name>
</gene>
<dbReference type="Proteomes" id="UP000217790">
    <property type="component" value="Unassembled WGS sequence"/>
</dbReference>
<keyword evidence="2" id="KW-1185">Reference proteome</keyword>
<proteinExistence type="predicted"/>
<dbReference type="SUPFAM" id="SSF51430">
    <property type="entry name" value="NAD(P)-linked oxidoreductase"/>
    <property type="match status" value="1"/>
</dbReference>
<evidence type="ECO:0000313" key="2">
    <source>
        <dbReference type="Proteomes" id="UP000217790"/>
    </source>
</evidence>
<dbReference type="InParanoid" id="A0A2H3E1X8"/>